<dbReference type="InterPro" id="IPR027417">
    <property type="entry name" value="P-loop_NTPase"/>
</dbReference>
<evidence type="ECO:0000256" key="1">
    <source>
        <dbReference type="ARBA" id="ARBA00008535"/>
    </source>
</evidence>
<dbReference type="PANTHER" id="PTHR10903">
    <property type="entry name" value="GTPASE, IMAP FAMILY MEMBER-RELATED"/>
    <property type="match status" value="1"/>
</dbReference>
<feature type="domain" description="AIG1-type G" evidence="6">
    <location>
        <begin position="36"/>
        <end position="237"/>
    </location>
</feature>
<comment type="caution">
    <text evidence="7">The sequence shown here is derived from an EMBL/GenBank/DDBJ whole genome shotgun (WGS) entry which is preliminary data.</text>
</comment>
<keyword evidence="2" id="KW-0547">Nucleotide-binding</keyword>
<comment type="similarity">
    <text evidence="1">Belongs to the TRAFAC class TrmE-Era-EngA-EngB-Septin-like GTPase superfamily. AIG1/Toc34/Toc159-like paraseptin GTPase family. IAN subfamily.</text>
</comment>
<dbReference type="Proteomes" id="UP001314229">
    <property type="component" value="Unassembled WGS sequence"/>
</dbReference>
<evidence type="ECO:0000256" key="5">
    <source>
        <dbReference type="SAM" id="SignalP"/>
    </source>
</evidence>
<dbReference type="AlphaFoldDB" id="A0AAV1P8Y9"/>
<keyword evidence="8" id="KW-1185">Reference proteome</keyword>
<dbReference type="Pfam" id="PF04548">
    <property type="entry name" value="AIG1"/>
    <property type="match status" value="1"/>
</dbReference>
<dbReference type="CDD" id="cd01852">
    <property type="entry name" value="AIG1"/>
    <property type="match status" value="1"/>
</dbReference>
<reference evidence="7 8" key="1">
    <citation type="submission" date="2024-01" db="EMBL/GenBank/DDBJ databases">
        <authorList>
            <person name="Alioto T."/>
            <person name="Alioto T."/>
            <person name="Gomez Garrido J."/>
        </authorList>
    </citation>
    <scope>NUCLEOTIDE SEQUENCE [LARGE SCALE GENOMIC DNA]</scope>
</reference>
<proteinExistence type="inferred from homology"/>
<evidence type="ECO:0000259" key="6">
    <source>
        <dbReference type="PROSITE" id="PS51720"/>
    </source>
</evidence>
<keyword evidence="4" id="KW-0175">Coiled coil</keyword>
<evidence type="ECO:0000256" key="4">
    <source>
        <dbReference type="SAM" id="Coils"/>
    </source>
</evidence>
<dbReference type="FunFam" id="3.40.50.300:FF:000366">
    <property type="entry name" value="GTPase, IMAP family member 2"/>
    <property type="match status" value="1"/>
</dbReference>
<dbReference type="SUPFAM" id="SSF52540">
    <property type="entry name" value="P-loop containing nucleoside triphosphate hydrolases"/>
    <property type="match status" value="1"/>
</dbReference>
<accession>A0AAV1P8Y9</accession>
<organism evidence="7 8">
    <name type="scientific">Scomber scombrus</name>
    <name type="common">Atlantic mackerel</name>
    <name type="synonym">Scomber vernalis</name>
    <dbReference type="NCBI Taxonomy" id="13677"/>
    <lineage>
        <taxon>Eukaryota</taxon>
        <taxon>Metazoa</taxon>
        <taxon>Chordata</taxon>
        <taxon>Craniata</taxon>
        <taxon>Vertebrata</taxon>
        <taxon>Euteleostomi</taxon>
        <taxon>Actinopterygii</taxon>
        <taxon>Neopterygii</taxon>
        <taxon>Teleostei</taxon>
        <taxon>Neoteleostei</taxon>
        <taxon>Acanthomorphata</taxon>
        <taxon>Pelagiaria</taxon>
        <taxon>Scombriformes</taxon>
        <taxon>Scombridae</taxon>
        <taxon>Scomber</taxon>
    </lineage>
</organism>
<dbReference type="GO" id="GO:0005525">
    <property type="term" value="F:GTP binding"/>
    <property type="evidence" value="ECO:0007669"/>
    <property type="project" value="UniProtKB-KW"/>
</dbReference>
<keyword evidence="3" id="KW-0342">GTP-binding</keyword>
<dbReference type="PROSITE" id="PS51720">
    <property type="entry name" value="G_AIG1"/>
    <property type="match status" value="1"/>
</dbReference>
<keyword evidence="5" id="KW-0732">Signal</keyword>
<evidence type="ECO:0000313" key="8">
    <source>
        <dbReference type="Proteomes" id="UP001314229"/>
    </source>
</evidence>
<name>A0AAV1P8Y9_SCOSC</name>
<dbReference type="InterPro" id="IPR045058">
    <property type="entry name" value="GIMA/IAN/Toc"/>
</dbReference>
<sequence length="315" mass="35610">MLRGKSWIPDCVLLVLATSCSQTAHCQDQHRGSTDLEDLRLILVGKTGAGKSASGNTILGRKDAFKASMSPESVTKGCNRQEVQDDDRDIVVIDTPGLFDTNYTQADLKVEIEECINQSVPGPHAFLLVISLKSRFTDEEKAAVKWIQDNFGTDASLYTIVLFTHADLLDGKSVQDFIKESNDLLRLINQCGGRYYSLINDKRRSRMQVQNLLEMIDKMVKDNGGKHYTNEMYQEAQKKLKKEMKKKKEEEERTRKEEEARIREEEKMIARCKAMALVSVAIFSTGAYYTSYFLMTAGTALGLTEGFNCTMDMFF</sequence>
<dbReference type="EMBL" id="CAWUFR010000118">
    <property type="protein sequence ID" value="CAK6968331.1"/>
    <property type="molecule type" value="Genomic_DNA"/>
</dbReference>
<dbReference type="PANTHER" id="PTHR10903:SF170">
    <property type="entry name" value="GTPASE IMAP FAMILY MEMBER 7"/>
    <property type="match status" value="1"/>
</dbReference>
<dbReference type="Gene3D" id="3.40.50.300">
    <property type="entry name" value="P-loop containing nucleotide triphosphate hydrolases"/>
    <property type="match status" value="1"/>
</dbReference>
<evidence type="ECO:0000313" key="7">
    <source>
        <dbReference type="EMBL" id="CAK6968331.1"/>
    </source>
</evidence>
<evidence type="ECO:0000256" key="3">
    <source>
        <dbReference type="ARBA" id="ARBA00023134"/>
    </source>
</evidence>
<feature type="chain" id="PRO_5043483174" evidence="5">
    <location>
        <begin position="27"/>
        <end position="315"/>
    </location>
</feature>
<feature type="signal peptide" evidence="5">
    <location>
        <begin position="1"/>
        <end position="26"/>
    </location>
</feature>
<evidence type="ECO:0000256" key="2">
    <source>
        <dbReference type="ARBA" id="ARBA00022741"/>
    </source>
</evidence>
<dbReference type="InterPro" id="IPR006703">
    <property type="entry name" value="G_AIG1"/>
</dbReference>
<protein>
    <submittedName>
        <fullName evidence="7">Uncharacterized protein LOC128366272</fullName>
    </submittedName>
</protein>
<feature type="coiled-coil region" evidence="4">
    <location>
        <begin position="230"/>
        <end position="275"/>
    </location>
</feature>
<gene>
    <name evidence="7" type="ORF">FSCOSCO3_A002390</name>
</gene>